<dbReference type="NCBIfam" id="TIGR01611">
    <property type="entry name" value="tail_tube"/>
    <property type="match status" value="1"/>
</dbReference>
<dbReference type="EMBL" id="MTBD01000008">
    <property type="protein sequence ID" value="PRP71744.1"/>
    <property type="molecule type" value="Genomic_DNA"/>
</dbReference>
<dbReference type="AlphaFoldDB" id="A0A1S1X773"/>
<gene>
    <name evidence="1" type="ORF">BUE93_04885</name>
</gene>
<dbReference type="Pfam" id="PF04985">
    <property type="entry name" value="Phage_tube"/>
    <property type="match status" value="1"/>
</dbReference>
<evidence type="ECO:0000313" key="2">
    <source>
        <dbReference type="Proteomes" id="UP000239469"/>
    </source>
</evidence>
<dbReference type="RefSeq" id="WP_071110312.1">
    <property type="nucleotide sequence ID" value="NZ_CAWMOE010000031.1"/>
</dbReference>
<dbReference type="OrthoDB" id="3078668at2"/>
<reference evidence="1 2" key="1">
    <citation type="submission" date="2017-01" db="EMBL/GenBank/DDBJ databases">
        <title>New insights into the genetic diversity of Chromobacterium isolated from tropical freshwater lake.</title>
        <authorList>
            <person name="Santos A.B."/>
            <person name="Nascimento A.M."/>
            <person name="Da Silva P.C."/>
        </authorList>
    </citation>
    <scope>NUCLEOTIDE SEQUENCE [LARGE SCALE GENOMIC DNA]</scope>
    <source>
        <strain evidence="1 2">56AF</strain>
    </source>
</reference>
<accession>A0A1S1X773</accession>
<protein>
    <submittedName>
        <fullName evidence="1">Phage major tail tube protein</fullName>
    </submittedName>
</protein>
<dbReference type="Proteomes" id="UP000239469">
    <property type="component" value="Unassembled WGS sequence"/>
</dbReference>
<evidence type="ECO:0000313" key="1">
    <source>
        <dbReference type="EMBL" id="PRP71744.1"/>
    </source>
</evidence>
<organism evidence="1 2">
    <name type="scientific">Chromobacterium amazonense</name>
    <dbReference type="NCBI Taxonomy" id="1382803"/>
    <lineage>
        <taxon>Bacteria</taxon>
        <taxon>Pseudomonadati</taxon>
        <taxon>Pseudomonadota</taxon>
        <taxon>Betaproteobacteria</taxon>
        <taxon>Neisseriales</taxon>
        <taxon>Chromobacteriaceae</taxon>
        <taxon>Chromobacterium</taxon>
    </lineage>
</organism>
<dbReference type="InterPro" id="IPR006498">
    <property type="entry name" value="Tail_tube"/>
</dbReference>
<sequence>MAALPRTLRKFNLFNDGMSFIAECLSVKLPALKMKTEDYTGAGMIGPVALLKGVEKLEMEHTYNGPIPEIIATFGAEKHDAAKLRWMGSYSNEATGESHAVEIVAAGRHNELDSGDAKAGENGEFKVKTDLTYLKWIMDGKELIEIDIVNDVFKVAGQDRMAQHRANVGL</sequence>
<comment type="caution">
    <text evidence="1">The sequence shown here is derived from an EMBL/GenBank/DDBJ whole genome shotgun (WGS) entry which is preliminary data.</text>
</comment>
<proteinExistence type="predicted"/>
<name>A0A1S1X773_9NEIS</name>